<sequence>MTLEDINRVQLEIVDTEILDDGMRYQIKLLNGSNYTIKQNIVHFTYPIKLDNGISDNTYKVEATNNKLNIQPGEELLLNVFTPFEGMAEKDILALDQPIVSIVGYLKQVDEESKFSNSRSILLVQQ</sequence>
<dbReference type="EMBL" id="BAUV01000141">
    <property type="protein sequence ID" value="GAE37728.1"/>
    <property type="molecule type" value="Genomic_DNA"/>
</dbReference>
<dbReference type="eggNOG" id="ENOG5033A1I">
    <property type="taxonomic scope" value="Bacteria"/>
</dbReference>
<dbReference type="AlphaFoldDB" id="W4R1F3"/>
<organism evidence="1 2">
    <name type="scientific">Halalkalibacter akibai (strain ATCC 43226 / DSM 21942 / CIP 109018 / JCM 9157 / 1139)</name>
    <name type="common">Bacillus akibai</name>
    <dbReference type="NCBI Taxonomy" id="1236973"/>
    <lineage>
        <taxon>Bacteria</taxon>
        <taxon>Bacillati</taxon>
        <taxon>Bacillota</taxon>
        <taxon>Bacilli</taxon>
        <taxon>Bacillales</taxon>
        <taxon>Bacillaceae</taxon>
        <taxon>Halalkalibacter</taxon>
    </lineage>
</organism>
<evidence type="ECO:0000313" key="1">
    <source>
        <dbReference type="EMBL" id="GAE37728.1"/>
    </source>
</evidence>
<dbReference type="Proteomes" id="UP000018896">
    <property type="component" value="Unassembled WGS sequence"/>
</dbReference>
<evidence type="ECO:0000313" key="2">
    <source>
        <dbReference type="Proteomes" id="UP000018896"/>
    </source>
</evidence>
<keyword evidence="2" id="KW-1185">Reference proteome</keyword>
<accession>W4R1F3</accession>
<protein>
    <submittedName>
        <fullName evidence="1">Uncharacterized protein</fullName>
    </submittedName>
</protein>
<name>W4R1F3_HALA3</name>
<comment type="caution">
    <text evidence="1">The sequence shown here is derived from an EMBL/GenBank/DDBJ whole genome shotgun (WGS) entry which is preliminary data.</text>
</comment>
<reference evidence="1 2" key="1">
    <citation type="journal article" date="2014" name="Genome Announc.">
        <title>Draft Genome Sequences of Three Alkaliphilic Bacillus Strains, Bacillus wakoensis JCM 9140T, Bacillus akibai JCM 9157T, and Bacillus hemicellulosilyticus JCM 9152T.</title>
        <authorList>
            <person name="Yuki M."/>
            <person name="Oshima K."/>
            <person name="Suda W."/>
            <person name="Oshida Y."/>
            <person name="Kitamura K."/>
            <person name="Iida T."/>
            <person name="Hattori M."/>
            <person name="Ohkuma M."/>
        </authorList>
    </citation>
    <scope>NUCLEOTIDE SEQUENCE [LARGE SCALE GENOMIC DNA]</scope>
    <source>
        <strain evidence="1 2">JCM 9157</strain>
    </source>
</reference>
<gene>
    <name evidence="1" type="ORF">JCM9157_5054</name>
</gene>
<proteinExistence type="predicted"/>